<dbReference type="HAMAP" id="MF_00360">
    <property type="entry name" value="Ribosomal_bS6"/>
    <property type="match status" value="1"/>
</dbReference>
<dbReference type="Proteomes" id="UP001497512">
    <property type="component" value="Chromosome 4"/>
</dbReference>
<reference evidence="2" key="1">
    <citation type="submission" date="2024-02" db="EMBL/GenBank/DDBJ databases">
        <authorList>
            <consortium name="ELIXIR-Norway"/>
            <consortium name="Elixir Norway"/>
        </authorList>
    </citation>
    <scope>NUCLEOTIDE SEQUENCE</scope>
</reference>
<organism evidence="2 3">
    <name type="scientific">Sphagnum troendelagicum</name>
    <dbReference type="NCBI Taxonomy" id="128251"/>
    <lineage>
        <taxon>Eukaryota</taxon>
        <taxon>Viridiplantae</taxon>
        <taxon>Streptophyta</taxon>
        <taxon>Embryophyta</taxon>
        <taxon>Bryophyta</taxon>
        <taxon>Sphagnophytina</taxon>
        <taxon>Sphagnopsida</taxon>
        <taxon>Sphagnales</taxon>
        <taxon>Sphagnaceae</taxon>
        <taxon>Sphagnum</taxon>
    </lineage>
</organism>
<dbReference type="InterPro" id="IPR035980">
    <property type="entry name" value="Ribosomal_bS6_sf"/>
</dbReference>
<comment type="similarity">
    <text evidence="1">Belongs to the bacterial ribosomal protein bS6 family.</text>
</comment>
<evidence type="ECO:0008006" key="4">
    <source>
        <dbReference type="Google" id="ProtNLM"/>
    </source>
</evidence>
<evidence type="ECO:0000313" key="2">
    <source>
        <dbReference type="EMBL" id="CAK9224185.1"/>
    </source>
</evidence>
<dbReference type="EMBL" id="OZ019896">
    <property type="protein sequence ID" value="CAK9224185.1"/>
    <property type="molecule type" value="Genomic_DNA"/>
</dbReference>
<proteinExistence type="inferred from homology"/>
<protein>
    <recommendedName>
        <fullName evidence="4">Ribosomal protein S6</fullName>
    </recommendedName>
</protein>
<dbReference type="SUPFAM" id="SSF54995">
    <property type="entry name" value="Ribosomal protein S6"/>
    <property type="match status" value="1"/>
</dbReference>
<sequence>MGFAAVAASAAVALPRMAMVQGCVGLSGSLAGSSSLERTASPASSSPVFGALPLLRVTCNAGKQQQQQQQARKEVTTVSAAALGSARAVAIQDSWTGMEEDEEGVGDDLGIGQREIRQYPPGLQRYETMAVLRPDLTEDQRLALTQRYEEAIISGGGLDVEMFNRGMQPLAYNIKTRNMGGVSSRYLDGIYLLFTYVIKPESQLALQKKLNADDDIIRSTTFRLKA</sequence>
<evidence type="ECO:0000256" key="1">
    <source>
        <dbReference type="ARBA" id="ARBA00009512"/>
    </source>
</evidence>
<dbReference type="PANTHER" id="PTHR21011">
    <property type="entry name" value="MITOCHONDRIAL 28S RIBOSOMAL PROTEIN S6"/>
    <property type="match status" value="1"/>
</dbReference>
<keyword evidence="3" id="KW-1185">Reference proteome</keyword>
<accession>A0ABP0ULY1</accession>
<evidence type="ECO:0000313" key="3">
    <source>
        <dbReference type="Proteomes" id="UP001497512"/>
    </source>
</evidence>
<dbReference type="InterPro" id="IPR000529">
    <property type="entry name" value="Ribosomal_bS6"/>
</dbReference>
<name>A0ABP0ULY1_9BRYO</name>
<dbReference type="InterPro" id="IPR014717">
    <property type="entry name" value="Transl_elong_EF1B/ribsomal_bS6"/>
</dbReference>
<dbReference type="InterPro" id="IPR020814">
    <property type="entry name" value="Ribosomal_S6_plastid/chlpt"/>
</dbReference>
<dbReference type="Pfam" id="PF01250">
    <property type="entry name" value="Ribosomal_S6"/>
    <property type="match status" value="1"/>
</dbReference>
<gene>
    <name evidence="2" type="ORF">CSSPTR1EN2_LOCUS17205</name>
</gene>
<dbReference type="PANTHER" id="PTHR21011:SF16">
    <property type="entry name" value="SMALL RIBOSOMAL SUBUNIT PROTEIN BS6C ALPHA"/>
    <property type="match status" value="1"/>
</dbReference>
<dbReference type="Gene3D" id="3.30.70.60">
    <property type="match status" value="1"/>
</dbReference>